<dbReference type="PRINTS" id="PR01790">
    <property type="entry name" value="SMP30FAMILY"/>
</dbReference>
<keyword evidence="3" id="KW-0479">Metal-binding</keyword>
<comment type="caution">
    <text evidence="5">The sequence shown here is derived from an EMBL/GenBank/DDBJ whole genome shotgun (WGS) entry which is preliminary data.</text>
</comment>
<dbReference type="GO" id="GO:0005509">
    <property type="term" value="F:calcium ion binding"/>
    <property type="evidence" value="ECO:0007669"/>
    <property type="project" value="TreeGrafter"/>
</dbReference>
<feature type="binding site" evidence="3">
    <location>
        <position position="21"/>
    </location>
    <ligand>
        <name>a divalent metal cation</name>
        <dbReference type="ChEBI" id="CHEBI:60240"/>
    </ligand>
</feature>
<keyword evidence="3" id="KW-0862">Zinc</keyword>
<dbReference type="InterPro" id="IPR013658">
    <property type="entry name" value="SGL"/>
</dbReference>
<dbReference type="SUPFAM" id="SSF63829">
    <property type="entry name" value="Calcium-dependent phosphotriesterase"/>
    <property type="match status" value="1"/>
</dbReference>
<evidence type="ECO:0000313" key="5">
    <source>
        <dbReference type="EMBL" id="PZO78151.1"/>
    </source>
</evidence>
<evidence type="ECO:0000256" key="1">
    <source>
        <dbReference type="ARBA" id="ARBA00008853"/>
    </source>
</evidence>
<dbReference type="Proteomes" id="UP000248614">
    <property type="component" value="Unassembled WGS sequence"/>
</dbReference>
<dbReference type="GO" id="GO:0004341">
    <property type="term" value="F:gluconolactonase activity"/>
    <property type="evidence" value="ECO:0007669"/>
    <property type="project" value="TreeGrafter"/>
</dbReference>
<organism evidence="5 6">
    <name type="scientific">Sphingomonas hengshuiensis</name>
    <dbReference type="NCBI Taxonomy" id="1609977"/>
    <lineage>
        <taxon>Bacteria</taxon>
        <taxon>Pseudomonadati</taxon>
        <taxon>Pseudomonadota</taxon>
        <taxon>Alphaproteobacteria</taxon>
        <taxon>Sphingomonadales</taxon>
        <taxon>Sphingomonadaceae</taxon>
        <taxon>Sphingomonas</taxon>
    </lineage>
</organism>
<evidence type="ECO:0000256" key="3">
    <source>
        <dbReference type="PIRSR" id="PIRSR605511-2"/>
    </source>
</evidence>
<dbReference type="AlphaFoldDB" id="A0A2W5B5C0"/>
<evidence type="ECO:0000259" key="4">
    <source>
        <dbReference type="Pfam" id="PF08450"/>
    </source>
</evidence>
<feature type="active site" description="Proton donor/acceptor" evidence="2">
    <location>
        <position position="201"/>
    </location>
</feature>
<evidence type="ECO:0000256" key="2">
    <source>
        <dbReference type="PIRSR" id="PIRSR605511-1"/>
    </source>
</evidence>
<reference evidence="5 6" key="1">
    <citation type="submission" date="2017-08" db="EMBL/GenBank/DDBJ databases">
        <title>Infants hospitalized years apart are colonized by the same room-sourced microbial strains.</title>
        <authorList>
            <person name="Brooks B."/>
            <person name="Olm M.R."/>
            <person name="Firek B.A."/>
            <person name="Baker R."/>
            <person name="Thomas B.C."/>
            <person name="Morowitz M.J."/>
            <person name="Banfield J.F."/>
        </authorList>
    </citation>
    <scope>NUCLEOTIDE SEQUENCE [LARGE SCALE GENOMIC DNA]</scope>
    <source>
        <strain evidence="5">S2_018_000_R3_110</strain>
    </source>
</reference>
<name>A0A2W5B5C0_9SPHN</name>
<accession>A0A2W5B5C0</accession>
<evidence type="ECO:0000313" key="6">
    <source>
        <dbReference type="Proteomes" id="UP000248614"/>
    </source>
</evidence>
<dbReference type="PANTHER" id="PTHR10907">
    <property type="entry name" value="REGUCALCIN"/>
    <property type="match status" value="1"/>
</dbReference>
<dbReference type="EMBL" id="QFNF01000014">
    <property type="protein sequence ID" value="PZO78151.1"/>
    <property type="molecule type" value="Genomic_DNA"/>
</dbReference>
<proteinExistence type="inferred from homology"/>
<gene>
    <name evidence="5" type="ORF">DI632_07280</name>
</gene>
<dbReference type="InterPro" id="IPR005511">
    <property type="entry name" value="SMP-30"/>
</dbReference>
<comment type="cofactor">
    <cofactor evidence="3">
        <name>Zn(2+)</name>
        <dbReference type="ChEBI" id="CHEBI:29105"/>
    </cofactor>
    <text evidence="3">Binds 1 divalent metal cation per subunit.</text>
</comment>
<feature type="domain" description="SMP-30/Gluconolactonase/LRE-like region" evidence="4">
    <location>
        <begin position="21"/>
        <end position="260"/>
    </location>
</feature>
<feature type="binding site" evidence="3">
    <location>
        <position position="104"/>
    </location>
    <ligand>
        <name>substrate</name>
    </ligand>
</feature>
<dbReference type="InterPro" id="IPR011042">
    <property type="entry name" value="6-blade_b-propeller_TolB-like"/>
</dbReference>
<dbReference type="PANTHER" id="PTHR10907:SF47">
    <property type="entry name" value="REGUCALCIN"/>
    <property type="match status" value="1"/>
</dbReference>
<feature type="binding site" evidence="3">
    <location>
        <position position="152"/>
    </location>
    <ligand>
        <name>a divalent metal cation</name>
        <dbReference type="ChEBI" id="CHEBI:60240"/>
    </ligand>
</feature>
<feature type="binding site" evidence="3">
    <location>
        <position position="201"/>
    </location>
    <ligand>
        <name>a divalent metal cation</name>
        <dbReference type="ChEBI" id="CHEBI:60240"/>
    </ligand>
</feature>
<protein>
    <submittedName>
        <fullName evidence="5">Gluconolaconase</fullName>
    </submittedName>
</protein>
<comment type="similarity">
    <text evidence="1">Belongs to the SMP-30/CGR1 family.</text>
</comment>
<sequence length="296" mass="31318">MTSVQRTEPVSVWDLSAPLLEGPVWVDRDRALWFVCIKTPRIHRYDPASGERRSWAAPGQCGFVLPSADGTFIAGLQAGLHRFDPATGGFELLLDPEPHLPGNRLNDATVDPAGRLWFGTMDDSERAATGTIYRLAADGSAVASVPPVAITNGPAISPDGRTLYHVDTLGGSIHACSLGEDGALTDRRLFATIPGGEGHPDGPTVDAEGCVWVGLYGGWGIRRYSPGGELLETIRMPVDAITKIAFGGPDHRTVFATTANKHQDADQAAAQPLAGNLFQFEVDVPGAAGMEISVGI</sequence>
<dbReference type="Gene3D" id="2.120.10.30">
    <property type="entry name" value="TolB, C-terminal domain"/>
    <property type="match status" value="1"/>
</dbReference>
<dbReference type="GO" id="GO:0019853">
    <property type="term" value="P:L-ascorbic acid biosynthetic process"/>
    <property type="evidence" value="ECO:0007669"/>
    <property type="project" value="TreeGrafter"/>
</dbReference>
<feature type="binding site" evidence="3">
    <location>
        <position position="106"/>
    </location>
    <ligand>
        <name>substrate</name>
    </ligand>
</feature>
<dbReference type="Pfam" id="PF08450">
    <property type="entry name" value="SGL"/>
    <property type="match status" value="1"/>
</dbReference>